<dbReference type="Pfam" id="PF00753">
    <property type="entry name" value="Lactamase_B"/>
    <property type="match status" value="1"/>
</dbReference>
<dbReference type="SMART" id="SM00849">
    <property type="entry name" value="Lactamase_B"/>
    <property type="match status" value="1"/>
</dbReference>
<dbReference type="PANTHER" id="PTHR46233">
    <property type="entry name" value="HYDROXYACYLGLUTATHIONE HYDROLASE GLOC"/>
    <property type="match status" value="1"/>
</dbReference>
<keyword evidence="4" id="KW-0862">Zinc</keyword>
<dbReference type="EMBL" id="DXGA01000023">
    <property type="protein sequence ID" value="HIW93114.1"/>
    <property type="molecule type" value="Genomic_DNA"/>
</dbReference>
<dbReference type="InterPro" id="IPR001279">
    <property type="entry name" value="Metallo-B-lactamas"/>
</dbReference>
<protein>
    <submittedName>
        <fullName evidence="6">MBL fold metallo-hydrolase</fullName>
    </submittedName>
</protein>
<keyword evidence="2" id="KW-0479">Metal-binding</keyword>
<dbReference type="InterPro" id="IPR051453">
    <property type="entry name" value="MBL_Glyoxalase_II"/>
</dbReference>
<evidence type="ECO:0000259" key="5">
    <source>
        <dbReference type="SMART" id="SM00849"/>
    </source>
</evidence>
<gene>
    <name evidence="6" type="ORF">H9868_01095</name>
</gene>
<dbReference type="Gene3D" id="3.60.15.10">
    <property type="entry name" value="Ribonuclease Z/Hydroxyacylglutathione hydrolase-like"/>
    <property type="match status" value="1"/>
</dbReference>
<dbReference type="Proteomes" id="UP000824192">
    <property type="component" value="Unassembled WGS sequence"/>
</dbReference>
<organism evidence="6 7">
    <name type="scientific">Candidatus Flavonifractor merdipullorum</name>
    <dbReference type="NCBI Taxonomy" id="2838590"/>
    <lineage>
        <taxon>Bacteria</taxon>
        <taxon>Bacillati</taxon>
        <taxon>Bacillota</taxon>
        <taxon>Clostridia</taxon>
        <taxon>Eubacteriales</taxon>
        <taxon>Oscillospiraceae</taxon>
        <taxon>Flavonifractor</taxon>
    </lineage>
</organism>
<dbReference type="PANTHER" id="PTHR46233:SF3">
    <property type="entry name" value="HYDROXYACYLGLUTATHIONE HYDROLASE GLOC"/>
    <property type="match status" value="1"/>
</dbReference>
<reference evidence="6" key="2">
    <citation type="submission" date="2021-04" db="EMBL/GenBank/DDBJ databases">
        <authorList>
            <person name="Gilroy R."/>
        </authorList>
    </citation>
    <scope>NUCLEOTIDE SEQUENCE</scope>
    <source>
        <strain evidence="6">ChiGjej6B6-1540</strain>
    </source>
</reference>
<reference evidence="6" key="1">
    <citation type="journal article" date="2021" name="PeerJ">
        <title>Extensive microbial diversity within the chicken gut microbiome revealed by metagenomics and culture.</title>
        <authorList>
            <person name="Gilroy R."/>
            <person name="Ravi A."/>
            <person name="Getino M."/>
            <person name="Pursley I."/>
            <person name="Horton D.L."/>
            <person name="Alikhan N.F."/>
            <person name="Baker D."/>
            <person name="Gharbi K."/>
            <person name="Hall N."/>
            <person name="Watson M."/>
            <person name="Adriaenssens E.M."/>
            <person name="Foster-Nyarko E."/>
            <person name="Jarju S."/>
            <person name="Secka A."/>
            <person name="Antonio M."/>
            <person name="Oren A."/>
            <person name="Chaudhuri R.R."/>
            <person name="La Ragione R."/>
            <person name="Hildebrand F."/>
            <person name="Pallen M.J."/>
        </authorList>
    </citation>
    <scope>NUCLEOTIDE SEQUENCE</scope>
    <source>
        <strain evidence="6">ChiGjej6B6-1540</strain>
    </source>
</reference>
<accession>A0A9D1RSU8</accession>
<evidence type="ECO:0000313" key="7">
    <source>
        <dbReference type="Proteomes" id="UP000824192"/>
    </source>
</evidence>
<evidence type="ECO:0000313" key="6">
    <source>
        <dbReference type="EMBL" id="HIW93114.1"/>
    </source>
</evidence>
<dbReference type="CDD" id="cd06262">
    <property type="entry name" value="metallo-hydrolase-like_MBL-fold"/>
    <property type="match status" value="1"/>
</dbReference>
<dbReference type="AlphaFoldDB" id="A0A9D1RSU8"/>
<sequence>MRIKVLQVGPIGTNCYLIENELAHTAVVVDPGGHAGRILTTAKADGVTIQAVLLTHAHYDHTGGVAELREALPGLPVYLHPDDAALLGTQIFPDVSPVTPCVDGQDIQVAGLTFHVLHTPGHTPGSVTFQVEDVLLTGDTLFQGSMGRTDLPGGSYAQIMASLAKLGKLKGDLQVLPGHMDLSTLDRERATNYYMKEALGG</sequence>
<keyword evidence="3" id="KW-0378">Hydrolase</keyword>
<name>A0A9D1RSU8_9FIRM</name>
<dbReference type="GO" id="GO:0016787">
    <property type="term" value="F:hydrolase activity"/>
    <property type="evidence" value="ECO:0007669"/>
    <property type="project" value="UniProtKB-KW"/>
</dbReference>
<evidence type="ECO:0000256" key="2">
    <source>
        <dbReference type="ARBA" id="ARBA00022723"/>
    </source>
</evidence>
<evidence type="ECO:0000256" key="4">
    <source>
        <dbReference type="ARBA" id="ARBA00022833"/>
    </source>
</evidence>
<comment type="caution">
    <text evidence="6">The sequence shown here is derived from an EMBL/GenBank/DDBJ whole genome shotgun (WGS) entry which is preliminary data.</text>
</comment>
<proteinExistence type="predicted"/>
<dbReference type="SUPFAM" id="SSF56281">
    <property type="entry name" value="Metallo-hydrolase/oxidoreductase"/>
    <property type="match status" value="1"/>
</dbReference>
<evidence type="ECO:0000256" key="3">
    <source>
        <dbReference type="ARBA" id="ARBA00022801"/>
    </source>
</evidence>
<evidence type="ECO:0000256" key="1">
    <source>
        <dbReference type="ARBA" id="ARBA00001947"/>
    </source>
</evidence>
<dbReference type="GO" id="GO:0046872">
    <property type="term" value="F:metal ion binding"/>
    <property type="evidence" value="ECO:0007669"/>
    <property type="project" value="UniProtKB-KW"/>
</dbReference>
<feature type="domain" description="Metallo-beta-lactamase" evidence="5">
    <location>
        <begin position="12"/>
        <end position="179"/>
    </location>
</feature>
<dbReference type="InterPro" id="IPR036866">
    <property type="entry name" value="RibonucZ/Hydroxyglut_hydro"/>
</dbReference>
<comment type="cofactor">
    <cofactor evidence="1">
        <name>Zn(2+)</name>
        <dbReference type="ChEBI" id="CHEBI:29105"/>
    </cofactor>
</comment>